<dbReference type="EMBL" id="CAJPDR010001167">
    <property type="protein sequence ID" value="CAF9943671.1"/>
    <property type="molecule type" value="Genomic_DNA"/>
</dbReference>
<evidence type="ECO:0000313" key="1">
    <source>
        <dbReference type="EMBL" id="CAF9943671.1"/>
    </source>
</evidence>
<name>A0A8H3JA23_9LECA</name>
<protein>
    <submittedName>
        <fullName evidence="1">Uncharacterized protein</fullName>
    </submittedName>
</protein>
<dbReference type="AlphaFoldDB" id="A0A8H3JA23"/>
<sequence>MKELDINVETVMTSKQAFNDIKLDVFTKKDLTEINQQNIFNAVIVDVFHNQTKDIKKIQNKFKQSRKILITIEQ</sequence>
<proteinExistence type="predicted"/>
<keyword evidence="2" id="KW-1185">Reference proteome</keyword>
<reference evidence="1" key="1">
    <citation type="submission" date="2021-03" db="EMBL/GenBank/DDBJ databases">
        <authorList>
            <person name="Tagirdzhanova G."/>
        </authorList>
    </citation>
    <scope>NUCLEOTIDE SEQUENCE</scope>
</reference>
<gene>
    <name evidence="1" type="ORF">ALECFALPRED_000921</name>
</gene>
<dbReference type="Proteomes" id="UP000664203">
    <property type="component" value="Unassembled WGS sequence"/>
</dbReference>
<evidence type="ECO:0000313" key="2">
    <source>
        <dbReference type="Proteomes" id="UP000664203"/>
    </source>
</evidence>
<comment type="caution">
    <text evidence="1">The sequence shown here is derived from an EMBL/GenBank/DDBJ whole genome shotgun (WGS) entry which is preliminary data.</text>
</comment>
<feature type="non-terminal residue" evidence="1">
    <location>
        <position position="74"/>
    </location>
</feature>
<accession>A0A8H3JA23</accession>
<organism evidence="1 2">
    <name type="scientific">Alectoria fallacina</name>
    <dbReference type="NCBI Taxonomy" id="1903189"/>
    <lineage>
        <taxon>Eukaryota</taxon>
        <taxon>Fungi</taxon>
        <taxon>Dikarya</taxon>
        <taxon>Ascomycota</taxon>
        <taxon>Pezizomycotina</taxon>
        <taxon>Lecanoromycetes</taxon>
        <taxon>OSLEUM clade</taxon>
        <taxon>Lecanoromycetidae</taxon>
        <taxon>Lecanorales</taxon>
        <taxon>Lecanorineae</taxon>
        <taxon>Parmeliaceae</taxon>
        <taxon>Alectoria</taxon>
    </lineage>
</organism>